<dbReference type="OrthoDB" id="5345625at2759"/>
<accession>A0A9P6WJU7</accession>
<comment type="subcellular location">
    <subcellularLocation>
        <location evidence="2">Cytoplasm</location>
    </subcellularLocation>
    <subcellularLocation>
        <location evidence="1">Nucleus</location>
    </subcellularLocation>
</comment>
<keyword evidence="4" id="KW-0963">Cytoplasm</keyword>
<feature type="compositionally biased region" description="Low complexity" evidence="9">
    <location>
        <begin position="349"/>
        <end position="358"/>
    </location>
</feature>
<evidence type="ECO:0000256" key="1">
    <source>
        <dbReference type="ARBA" id="ARBA00004123"/>
    </source>
</evidence>
<comment type="caution">
    <text evidence="10">The sequence shown here is derived from an EMBL/GenBank/DDBJ whole genome shotgun (WGS) entry which is preliminary data.</text>
</comment>
<feature type="region of interest" description="Disordered" evidence="9">
    <location>
        <begin position="287"/>
        <end position="313"/>
    </location>
</feature>
<dbReference type="Pfam" id="PF08528">
    <property type="entry name" value="Whi5"/>
    <property type="match status" value="1"/>
</dbReference>
<dbReference type="InterPro" id="IPR013734">
    <property type="entry name" value="TF_Nrm1/Whi5"/>
</dbReference>
<gene>
    <name evidence="10" type="ORF">C6P40_000887</name>
</gene>
<evidence type="ECO:0000256" key="8">
    <source>
        <dbReference type="ARBA" id="ARBA00023242"/>
    </source>
</evidence>
<keyword evidence="11" id="KW-1185">Reference proteome</keyword>
<feature type="compositionally biased region" description="Low complexity" evidence="9">
    <location>
        <begin position="174"/>
        <end position="194"/>
    </location>
</feature>
<evidence type="ECO:0000256" key="7">
    <source>
        <dbReference type="ARBA" id="ARBA00023163"/>
    </source>
</evidence>
<feature type="region of interest" description="Disordered" evidence="9">
    <location>
        <begin position="333"/>
        <end position="434"/>
    </location>
</feature>
<keyword evidence="5" id="KW-0678">Repressor</keyword>
<dbReference type="EMBL" id="PUHW01000146">
    <property type="protein sequence ID" value="KAG0688509.1"/>
    <property type="molecule type" value="Genomic_DNA"/>
</dbReference>
<feature type="compositionally biased region" description="Low complexity" evidence="9">
    <location>
        <begin position="425"/>
        <end position="434"/>
    </location>
</feature>
<feature type="region of interest" description="Disordered" evidence="9">
    <location>
        <begin position="173"/>
        <end position="194"/>
    </location>
</feature>
<name>A0A9P6WJU7_9ASCO</name>
<protein>
    <submittedName>
        <fullName evidence="10">Uncharacterized protein</fullName>
    </submittedName>
</protein>
<dbReference type="GO" id="GO:0005634">
    <property type="term" value="C:nucleus"/>
    <property type="evidence" value="ECO:0007669"/>
    <property type="project" value="UniProtKB-SubCell"/>
</dbReference>
<evidence type="ECO:0000313" key="10">
    <source>
        <dbReference type="EMBL" id="KAG0688509.1"/>
    </source>
</evidence>
<feature type="compositionally biased region" description="Polar residues" evidence="9">
    <location>
        <begin position="339"/>
        <end position="348"/>
    </location>
</feature>
<dbReference type="Proteomes" id="UP000697127">
    <property type="component" value="Unassembled WGS sequence"/>
</dbReference>
<sequence>MISNQPLTRPVLSVISENQLNINNNNNSNLPSDSSSFIKQNAHSTPIRSKISVLNNSSAINVGTTAIGNNKRSLNLDNDDDINVSPKLKRARLLKMKLQLAYFKVKTNQTEIPLNDLKLPNKKLNNNSIFNNTTLKKEHASKSLHSLKKSSMDDIVTKKGAFANLKRFNHEYTNKTNTNLSNKNNNNNNNISTSIPSSAPAGILSFNHNFATSSYNSNSNSNSVTSPSKFAISSVDNRHVRLPPVPKLCFPGSNIFQITQNTSFNDSTIDEKVIEKEATNETTILQNESTSTPLLRRRHSMDHVERNDPDMTILQSNSILMSTPVRQQKNIKLSKKSLTKSNQNKITLTSTTSSTNNSDFATPSSSKRKSLNSKNKSKQTNNNQNNNHNSSSSNNSSNNNHNNHHHHNNNSNNILKDDEDSQIMSSPTRLLSTPSSIGAAKCLLQLAHR</sequence>
<dbReference type="AlphaFoldDB" id="A0A9P6WJU7"/>
<proteinExistence type="inferred from homology"/>
<evidence type="ECO:0000256" key="5">
    <source>
        <dbReference type="ARBA" id="ARBA00022491"/>
    </source>
</evidence>
<evidence type="ECO:0000256" key="4">
    <source>
        <dbReference type="ARBA" id="ARBA00022490"/>
    </source>
</evidence>
<evidence type="ECO:0000256" key="2">
    <source>
        <dbReference type="ARBA" id="ARBA00004496"/>
    </source>
</evidence>
<dbReference type="GO" id="GO:0005737">
    <property type="term" value="C:cytoplasm"/>
    <property type="evidence" value="ECO:0007669"/>
    <property type="project" value="UniProtKB-SubCell"/>
</dbReference>
<keyword evidence="8" id="KW-0539">Nucleus</keyword>
<evidence type="ECO:0000256" key="3">
    <source>
        <dbReference type="ARBA" id="ARBA00006922"/>
    </source>
</evidence>
<feature type="compositionally biased region" description="Low complexity" evidence="9">
    <location>
        <begin position="378"/>
        <end position="401"/>
    </location>
</feature>
<feature type="compositionally biased region" description="Basic residues" evidence="9">
    <location>
        <begin position="366"/>
        <end position="377"/>
    </location>
</feature>
<evidence type="ECO:0000313" key="11">
    <source>
        <dbReference type="Proteomes" id="UP000697127"/>
    </source>
</evidence>
<evidence type="ECO:0000256" key="6">
    <source>
        <dbReference type="ARBA" id="ARBA00023015"/>
    </source>
</evidence>
<evidence type="ECO:0000256" key="9">
    <source>
        <dbReference type="SAM" id="MobiDB-lite"/>
    </source>
</evidence>
<keyword evidence="7" id="KW-0804">Transcription</keyword>
<organism evidence="10 11">
    <name type="scientific">Pichia californica</name>
    <dbReference type="NCBI Taxonomy" id="460514"/>
    <lineage>
        <taxon>Eukaryota</taxon>
        <taxon>Fungi</taxon>
        <taxon>Dikarya</taxon>
        <taxon>Ascomycota</taxon>
        <taxon>Saccharomycotina</taxon>
        <taxon>Pichiomycetes</taxon>
        <taxon>Pichiales</taxon>
        <taxon>Pichiaceae</taxon>
        <taxon>Pichia</taxon>
    </lineage>
</organism>
<keyword evidence="6" id="KW-0805">Transcription regulation</keyword>
<reference evidence="10" key="1">
    <citation type="submission" date="2020-11" db="EMBL/GenBank/DDBJ databases">
        <title>Kefir isolates.</title>
        <authorList>
            <person name="Marcisauskas S."/>
            <person name="Kim Y."/>
            <person name="Blasche S."/>
        </authorList>
    </citation>
    <scope>NUCLEOTIDE SEQUENCE</scope>
    <source>
        <strain evidence="10">Olga-1</strain>
    </source>
</reference>
<comment type="similarity">
    <text evidence="3">Belongs to the WHI5/NRM1 family.</text>
</comment>